<gene>
    <name evidence="2" type="ORF">H9646_04615</name>
</gene>
<organism evidence="2 3">
    <name type="scientific">Comamonas avium</name>
    <dbReference type="NCBI Taxonomy" id="2762231"/>
    <lineage>
        <taxon>Bacteria</taxon>
        <taxon>Pseudomonadati</taxon>
        <taxon>Pseudomonadota</taxon>
        <taxon>Betaproteobacteria</taxon>
        <taxon>Burkholderiales</taxon>
        <taxon>Comamonadaceae</taxon>
        <taxon>Comamonas</taxon>
    </lineage>
</organism>
<dbReference type="InterPro" id="IPR007621">
    <property type="entry name" value="TPM_dom"/>
</dbReference>
<feature type="domain" description="TPM" evidence="1">
    <location>
        <begin position="26"/>
        <end position="146"/>
    </location>
</feature>
<dbReference type="Pfam" id="PF04536">
    <property type="entry name" value="TPM_phosphatase"/>
    <property type="match status" value="1"/>
</dbReference>
<evidence type="ECO:0000313" key="2">
    <source>
        <dbReference type="EMBL" id="MBD7959758.1"/>
    </source>
</evidence>
<protein>
    <submittedName>
        <fullName evidence="2">TPM domain-containing protein</fullName>
    </submittedName>
</protein>
<name>A0ABR8S8H3_9BURK</name>
<evidence type="ECO:0000313" key="3">
    <source>
        <dbReference type="Proteomes" id="UP000634919"/>
    </source>
</evidence>
<accession>A0ABR8S8H3</accession>
<dbReference type="Gene3D" id="3.10.310.50">
    <property type="match status" value="1"/>
</dbReference>
<dbReference type="EMBL" id="JACSQK010000002">
    <property type="protein sequence ID" value="MBD7959758.1"/>
    <property type="molecule type" value="Genomic_DNA"/>
</dbReference>
<comment type="caution">
    <text evidence="2">The sequence shown here is derived from an EMBL/GenBank/DDBJ whole genome shotgun (WGS) entry which is preliminary data.</text>
</comment>
<keyword evidence="3" id="KW-1185">Reference proteome</keyword>
<reference evidence="2 3" key="1">
    <citation type="submission" date="2020-08" db="EMBL/GenBank/DDBJ databases">
        <title>A Genomic Blueprint of the Chicken Gut Microbiome.</title>
        <authorList>
            <person name="Gilroy R."/>
            <person name="Ravi A."/>
            <person name="Getino M."/>
            <person name="Pursley I."/>
            <person name="Horton D.L."/>
            <person name="Alikhan N.-F."/>
            <person name="Baker D."/>
            <person name="Gharbi K."/>
            <person name="Hall N."/>
            <person name="Watson M."/>
            <person name="Adriaenssens E.M."/>
            <person name="Foster-Nyarko E."/>
            <person name="Jarju S."/>
            <person name="Secka A."/>
            <person name="Antonio M."/>
            <person name="Oren A."/>
            <person name="Chaudhuri R."/>
            <person name="La Ragione R.M."/>
            <person name="Hildebrand F."/>
            <person name="Pallen M.J."/>
        </authorList>
    </citation>
    <scope>NUCLEOTIDE SEQUENCE [LARGE SCALE GENOMIC DNA]</scope>
    <source>
        <strain evidence="2 3">Sa2CVA6</strain>
    </source>
</reference>
<dbReference type="PANTHER" id="PTHR30373:SF8">
    <property type="entry name" value="BLL7265 PROTEIN"/>
    <property type="match status" value="1"/>
</dbReference>
<sequence length="181" mass="20362">MASLIQRIARLWRHRWTEGQVKAAFPPEVLRRLEHAVTQSESQHTGQIRLCVEGGLPYSYIWRNATARERAVGLFGKLRTWDTEHNNGVLIYLLLADHAIEIIADRAAARAVPQATWDALLQDMQRAFQQAAYADGMERALERVSALLIAHFPRNAACHADSCDPGLPDAPVVQGRFSKDR</sequence>
<dbReference type="RefSeq" id="WP_191722155.1">
    <property type="nucleotide sequence ID" value="NZ_JACSQK010000002.1"/>
</dbReference>
<dbReference type="PANTHER" id="PTHR30373">
    <property type="entry name" value="UPF0603 PROTEIN YGCG"/>
    <property type="match status" value="1"/>
</dbReference>
<proteinExistence type="predicted"/>
<dbReference type="Proteomes" id="UP000634919">
    <property type="component" value="Unassembled WGS sequence"/>
</dbReference>
<evidence type="ECO:0000259" key="1">
    <source>
        <dbReference type="Pfam" id="PF04536"/>
    </source>
</evidence>